<feature type="transmembrane region" description="Helical" evidence="8">
    <location>
        <begin position="36"/>
        <end position="56"/>
    </location>
</feature>
<accession>A0A927IYM5</accession>
<dbReference type="SUPFAM" id="SSF161098">
    <property type="entry name" value="MetI-like"/>
    <property type="match status" value="1"/>
</dbReference>
<proteinExistence type="inferred from homology"/>
<evidence type="ECO:0000256" key="2">
    <source>
        <dbReference type="ARBA" id="ARBA00022448"/>
    </source>
</evidence>
<dbReference type="EMBL" id="JACYHB010000003">
    <property type="protein sequence ID" value="MBD8078546.1"/>
    <property type="molecule type" value="Genomic_DNA"/>
</dbReference>
<feature type="transmembrane region" description="Helical" evidence="8">
    <location>
        <begin position="261"/>
        <end position="283"/>
    </location>
</feature>
<evidence type="ECO:0000313" key="12">
    <source>
        <dbReference type="Proteomes" id="UP000610846"/>
    </source>
</evidence>
<evidence type="ECO:0000313" key="11">
    <source>
        <dbReference type="EMBL" id="MBD8078546.1"/>
    </source>
</evidence>
<comment type="similarity">
    <text evidence="8">Belongs to the binding-protein-dependent transport system permease family.</text>
</comment>
<dbReference type="InterPro" id="IPR035906">
    <property type="entry name" value="MetI-like_sf"/>
</dbReference>
<feature type="region of interest" description="Disordered" evidence="9">
    <location>
        <begin position="1"/>
        <end position="27"/>
    </location>
</feature>
<reference evidence="11" key="2">
    <citation type="submission" date="2020-09" db="EMBL/GenBank/DDBJ databases">
        <authorList>
            <person name="Yu Y."/>
        </authorList>
    </citation>
    <scope>NUCLEOTIDE SEQUENCE</scope>
    <source>
        <strain evidence="11">KCTC 49039</strain>
    </source>
</reference>
<evidence type="ECO:0000256" key="8">
    <source>
        <dbReference type="RuleBase" id="RU363032"/>
    </source>
</evidence>
<evidence type="ECO:0000256" key="1">
    <source>
        <dbReference type="ARBA" id="ARBA00004651"/>
    </source>
</evidence>
<dbReference type="PANTHER" id="PTHR30614:SF0">
    <property type="entry name" value="L-CYSTINE TRANSPORT SYSTEM PERMEASE PROTEIN TCYL"/>
    <property type="match status" value="1"/>
</dbReference>
<feature type="transmembrane region" description="Helical" evidence="8">
    <location>
        <begin position="113"/>
        <end position="140"/>
    </location>
</feature>
<gene>
    <name evidence="11" type="ORF">IF651_05665</name>
</gene>
<dbReference type="InterPro" id="IPR043429">
    <property type="entry name" value="ArtM/GltK/GlnP/TcyL/YhdX-like"/>
</dbReference>
<feature type="domain" description="ABC transmembrane type-1" evidence="10">
    <location>
        <begin position="77"/>
        <end position="284"/>
    </location>
</feature>
<organism evidence="11 12">
    <name type="scientific">Cellulosimicrobium arenosum</name>
    <dbReference type="NCBI Taxonomy" id="2708133"/>
    <lineage>
        <taxon>Bacteria</taxon>
        <taxon>Bacillati</taxon>
        <taxon>Actinomycetota</taxon>
        <taxon>Actinomycetes</taxon>
        <taxon>Micrococcales</taxon>
        <taxon>Promicromonosporaceae</taxon>
        <taxon>Cellulosimicrobium</taxon>
    </lineage>
</organism>
<comment type="caution">
    <text evidence="11">The sequence shown here is derived from an EMBL/GenBank/DDBJ whole genome shotgun (WGS) entry which is preliminary data.</text>
</comment>
<evidence type="ECO:0000256" key="6">
    <source>
        <dbReference type="ARBA" id="ARBA00022989"/>
    </source>
</evidence>
<evidence type="ECO:0000256" key="7">
    <source>
        <dbReference type="ARBA" id="ARBA00023136"/>
    </source>
</evidence>
<keyword evidence="5" id="KW-0029">Amino-acid transport</keyword>
<dbReference type="InterPro" id="IPR010065">
    <property type="entry name" value="AA_ABC_transptr_permease_3TM"/>
</dbReference>
<feature type="region of interest" description="Disordered" evidence="9">
    <location>
        <begin position="298"/>
        <end position="340"/>
    </location>
</feature>
<dbReference type="RefSeq" id="WP_191828117.1">
    <property type="nucleotide sequence ID" value="NZ_JACYHB010000003.1"/>
</dbReference>
<evidence type="ECO:0000256" key="5">
    <source>
        <dbReference type="ARBA" id="ARBA00022970"/>
    </source>
</evidence>
<dbReference type="GO" id="GO:0022857">
    <property type="term" value="F:transmembrane transporter activity"/>
    <property type="evidence" value="ECO:0007669"/>
    <property type="project" value="InterPro"/>
</dbReference>
<dbReference type="Pfam" id="PF00528">
    <property type="entry name" value="BPD_transp_1"/>
    <property type="match status" value="1"/>
</dbReference>
<dbReference type="InterPro" id="IPR000515">
    <property type="entry name" value="MetI-like"/>
</dbReference>
<reference evidence="11" key="1">
    <citation type="journal article" date="2018" name="Curr. Microbiol.">
        <title>Cellulosimicrobium arenosum sp. nov., Isolated from Marine Sediment Sand.</title>
        <authorList>
            <person name="Oh M."/>
            <person name="Kim J.H."/>
            <person name="Yoon J.H."/>
            <person name="Schumann P."/>
            <person name="Kim W."/>
        </authorList>
    </citation>
    <scope>NUCLEOTIDE SEQUENCE</scope>
    <source>
        <strain evidence="11">KCTC 49039</strain>
    </source>
</reference>
<keyword evidence="4 8" id="KW-0812">Transmembrane</keyword>
<feature type="transmembrane region" description="Helical" evidence="8">
    <location>
        <begin position="160"/>
        <end position="180"/>
    </location>
</feature>
<dbReference type="Proteomes" id="UP000610846">
    <property type="component" value="Unassembled WGS sequence"/>
</dbReference>
<keyword evidence="7 8" id="KW-0472">Membrane</keyword>
<dbReference type="NCBIfam" id="TIGR01726">
    <property type="entry name" value="HEQRo_perm_3TM"/>
    <property type="match status" value="1"/>
</dbReference>
<dbReference type="CDD" id="cd06261">
    <property type="entry name" value="TM_PBP2"/>
    <property type="match status" value="1"/>
</dbReference>
<comment type="subcellular location">
    <subcellularLocation>
        <location evidence="1 8">Cell membrane</location>
        <topology evidence="1 8">Multi-pass membrane protein</topology>
    </subcellularLocation>
</comment>
<feature type="transmembrane region" description="Helical" evidence="8">
    <location>
        <begin position="238"/>
        <end position="255"/>
    </location>
</feature>
<sequence>MAQPGPTAVDRSPDDASGDPVPDRIHARPVPRPGRWISAAVLLVLAAMAVNGLVTNEKFRWDVVWLYLRDVNVVRGVGWTLVLTFGSMVIAIVLAVLLAVMRRSDNPVMTAVSWFYIWFFRGTPIYTQLVFWGLLGVLYPRLSLGVPFGPEFFTFRTQDVITAFWAAMLGLALNEAAYLAEIVRAGLGSVDRGQAEAARALGMKDGKILTRVVLPQAMRVIVPPTGNETISMLKTTSLVLAVPFTLDLTFATNAIGNRTFLPIPLLMVAAIWYLLITSVLMVGQYYIERYYGRGFGDSTPARRRGGGPGGRRGGRGKPSKQALIAASRTTKDDPFLEVTP</sequence>
<dbReference type="PANTHER" id="PTHR30614">
    <property type="entry name" value="MEMBRANE COMPONENT OF AMINO ACID ABC TRANSPORTER"/>
    <property type="match status" value="1"/>
</dbReference>
<evidence type="ECO:0000256" key="9">
    <source>
        <dbReference type="SAM" id="MobiDB-lite"/>
    </source>
</evidence>
<evidence type="ECO:0000256" key="4">
    <source>
        <dbReference type="ARBA" id="ARBA00022692"/>
    </source>
</evidence>
<evidence type="ECO:0000259" key="10">
    <source>
        <dbReference type="PROSITE" id="PS50928"/>
    </source>
</evidence>
<keyword evidence="12" id="KW-1185">Reference proteome</keyword>
<dbReference type="Gene3D" id="1.10.3720.10">
    <property type="entry name" value="MetI-like"/>
    <property type="match status" value="1"/>
</dbReference>
<dbReference type="PROSITE" id="PS50928">
    <property type="entry name" value="ABC_TM1"/>
    <property type="match status" value="1"/>
</dbReference>
<dbReference type="GO" id="GO:0006865">
    <property type="term" value="P:amino acid transport"/>
    <property type="evidence" value="ECO:0007669"/>
    <property type="project" value="UniProtKB-KW"/>
</dbReference>
<dbReference type="GO" id="GO:0043190">
    <property type="term" value="C:ATP-binding cassette (ABC) transporter complex"/>
    <property type="evidence" value="ECO:0007669"/>
    <property type="project" value="InterPro"/>
</dbReference>
<dbReference type="AlphaFoldDB" id="A0A927IYM5"/>
<name>A0A927IYM5_9MICO</name>
<evidence type="ECO:0000256" key="3">
    <source>
        <dbReference type="ARBA" id="ARBA00022475"/>
    </source>
</evidence>
<feature type="transmembrane region" description="Helical" evidence="8">
    <location>
        <begin position="76"/>
        <end position="101"/>
    </location>
</feature>
<keyword evidence="2 8" id="KW-0813">Transport</keyword>
<protein>
    <submittedName>
        <fullName evidence="11">Amino acid ABC transporter permease</fullName>
    </submittedName>
</protein>
<keyword evidence="3" id="KW-1003">Cell membrane</keyword>
<keyword evidence="6 8" id="KW-1133">Transmembrane helix</keyword>